<dbReference type="AlphaFoldDB" id="A0A518D357"/>
<dbReference type="Gene3D" id="3.90.550.10">
    <property type="entry name" value="Spore Coat Polysaccharide Biosynthesis Protein SpsA, Chain A"/>
    <property type="match status" value="1"/>
</dbReference>
<evidence type="ECO:0000256" key="6">
    <source>
        <dbReference type="SAM" id="MobiDB-lite"/>
    </source>
</evidence>
<feature type="region of interest" description="Disordered" evidence="6">
    <location>
        <begin position="358"/>
        <end position="388"/>
    </location>
</feature>
<dbReference type="PANTHER" id="PTHR43646">
    <property type="entry name" value="GLYCOSYLTRANSFERASE"/>
    <property type="match status" value="1"/>
</dbReference>
<evidence type="ECO:0000256" key="2">
    <source>
        <dbReference type="ARBA" id="ARBA00022475"/>
    </source>
</evidence>
<dbReference type="PANTHER" id="PTHR43646:SF2">
    <property type="entry name" value="GLYCOSYLTRANSFERASE 2-LIKE DOMAIN-CONTAINING PROTEIN"/>
    <property type="match status" value="1"/>
</dbReference>
<accession>A0A518D357</accession>
<keyword evidence="3" id="KW-0328">Glycosyltransferase</keyword>
<protein>
    <submittedName>
        <fullName evidence="8">N-glycosyltransferase</fullName>
    </submittedName>
</protein>
<proteinExistence type="predicted"/>
<dbReference type="RefSeq" id="WP_419185977.1">
    <property type="nucleotide sequence ID" value="NZ_CP036290.1"/>
</dbReference>
<feature type="transmembrane region" description="Helical" evidence="7">
    <location>
        <begin position="327"/>
        <end position="350"/>
    </location>
</feature>
<keyword evidence="4 8" id="KW-0808">Transferase</keyword>
<evidence type="ECO:0000256" key="3">
    <source>
        <dbReference type="ARBA" id="ARBA00022676"/>
    </source>
</evidence>
<dbReference type="GO" id="GO:0016757">
    <property type="term" value="F:glycosyltransferase activity"/>
    <property type="evidence" value="ECO:0007669"/>
    <property type="project" value="UniProtKB-KW"/>
</dbReference>
<dbReference type="Proteomes" id="UP000319342">
    <property type="component" value="Chromosome"/>
</dbReference>
<keyword evidence="9" id="KW-1185">Reference proteome</keyword>
<evidence type="ECO:0000256" key="7">
    <source>
        <dbReference type="SAM" id="Phobius"/>
    </source>
</evidence>
<evidence type="ECO:0000256" key="1">
    <source>
        <dbReference type="ARBA" id="ARBA00004236"/>
    </source>
</evidence>
<dbReference type="Pfam" id="PF13641">
    <property type="entry name" value="Glyco_tranf_2_3"/>
    <property type="match status" value="1"/>
</dbReference>
<keyword evidence="7" id="KW-0812">Transmembrane</keyword>
<dbReference type="InterPro" id="IPR029044">
    <property type="entry name" value="Nucleotide-diphossugar_trans"/>
</dbReference>
<evidence type="ECO:0000256" key="4">
    <source>
        <dbReference type="ARBA" id="ARBA00022679"/>
    </source>
</evidence>
<keyword evidence="5 7" id="KW-0472">Membrane</keyword>
<dbReference type="GO" id="GO:0005886">
    <property type="term" value="C:plasma membrane"/>
    <property type="evidence" value="ECO:0007669"/>
    <property type="project" value="UniProtKB-SubCell"/>
</dbReference>
<evidence type="ECO:0000313" key="8">
    <source>
        <dbReference type="EMBL" id="QDU85885.1"/>
    </source>
</evidence>
<keyword evidence="2" id="KW-1003">Cell membrane</keyword>
<gene>
    <name evidence="8" type="ORF">Pla163_30310</name>
</gene>
<evidence type="ECO:0000256" key="5">
    <source>
        <dbReference type="ARBA" id="ARBA00023136"/>
    </source>
</evidence>
<evidence type="ECO:0000313" key="9">
    <source>
        <dbReference type="Proteomes" id="UP000319342"/>
    </source>
</evidence>
<dbReference type="EMBL" id="CP036290">
    <property type="protein sequence ID" value="QDU85885.1"/>
    <property type="molecule type" value="Genomic_DNA"/>
</dbReference>
<keyword evidence="7" id="KW-1133">Transmembrane helix</keyword>
<comment type="subcellular location">
    <subcellularLocation>
        <location evidence="1">Cell membrane</location>
    </subcellularLocation>
</comment>
<organism evidence="8 9">
    <name type="scientific">Rohdeia mirabilis</name>
    <dbReference type="NCBI Taxonomy" id="2528008"/>
    <lineage>
        <taxon>Bacteria</taxon>
        <taxon>Pseudomonadati</taxon>
        <taxon>Planctomycetota</taxon>
        <taxon>Planctomycetia</taxon>
        <taxon>Planctomycetia incertae sedis</taxon>
        <taxon>Rohdeia</taxon>
    </lineage>
</organism>
<reference evidence="8 9" key="1">
    <citation type="submission" date="2019-02" db="EMBL/GenBank/DDBJ databases">
        <title>Deep-cultivation of Planctomycetes and their phenomic and genomic characterization uncovers novel biology.</title>
        <authorList>
            <person name="Wiegand S."/>
            <person name="Jogler M."/>
            <person name="Boedeker C."/>
            <person name="Pinto D."/>
            <person name="Vollmers J."/>
            <person name="Rivas-Marin E."/>
            <person name="Kohn T."/>
            <person name="Peeters S.H."/>
            <person name="Heuer A."/>
            <person name="Rast P."/>
            <person name="Oberbeckmann S."/>
            <person name="Bunk B."/>
            <person name="Jeske O."/>
            <person name="Meyerdierks A."/>
            <person name="Storesund J.E."/>
            <person name="Kallscheuer N."/>
            <person name="Luecker S."/>
            <person name="Lage O.M."/>
            <person name="Pohl T."/>
            <person name="Merkel B.J."/>
            <person name="Hornburger P."/>
            <person name="Mueller R.-W."/>
            <person name="Bruemmer F."/>
            <person name="Labrenz M."/>
            <person name="Spormann A.M."/>
            <person name="Op den Camp H."/>
            <person name="Overmann J."/>
            <person name="Amann R."/>
            <person name="Jetten M.S.M."/>
            <person name="Mascher T."/>
            <person name="Medema M.H."/>
            <person name="Devos D.P."/>
            <person name="Kaster A.-K."/>
            <person name="Ovreas L."/>
            <person name="Rohde M."/>
            <person name="Galperin M.Y."/>
            <person name="Jogler C."/>
        </authorList>
    </citation>
    <scope>NUCLEOTIDE SEQUENCE [LARGE SCALE GENOMIC DNA]</scope>
    <source>
        <strain evidence="8 9">Pla163</strain>
    </source>
</reference>
<name>A0A518D357_9BACT</name>
<feature type="compositionally biased region" description="Basic and acidic residues" evidence="6">
    <location>
        <begin position="367"/>
        <end position="376"/>
    </location>
</feature>
<sequence>MNANGSPPGPSELRLGLIVPCHDEASVVERRLRNLVRCEWPEGRGLVVLVDDHSADDTAERARTFAKRLAPDESARVVIEVVVNDGPPGKTSAIRTGLRFVEGLPPAERPALVGITDADVVLEADALVRVCERFAAAPRLGLACGAQHFVDALEADGTVASTAPDAGGRYDRITAWVRRCESLSGRLFSVHGQLLVWRRELAVEPTPGIAADDLDLMLRVRATGQRVELVRGAVFHEVKTAPGPRAQEQAGRRARAYFDALEHGARAHAARATRGCPLGAGLVDRVQWWFYRRGPALAAHLWLPAAALVALALGALAWSFAGPLGAGLVAVAAVLVASPLRDLAALMRVVRDAARASRAQQGASSSDRWHMDRDGVTDEADETAARPR</sequence>
<dbReference type="SUPFAM" id="SSF53448">
    <property type="entry name" value="Nucleotide-diphospho-sugar transferases"/>
    <property type="match status" value="1"/>
</dbReference>